<evidence type="ECO:0000256" key="3">
    <source>
        <dbReference type="ARBA" id="ARBA00022989"/>
    </source>
</evidence>
<feature type="transmembrane region" description="Helical" evidence="5">
    <location>
        <begin position="243"/>
        <end position="262"/>
    </location>
</feature>
<feature type="transmembrane region" description="Helical" evidence="5">
    <location>
        <begin position="12"/>
        <end position="29"/>
    </location>
</feature>
<evidence type="ECO:0000313" key="8">
    <source>
        <dbReference type="Proteomes" id="UP000018211"/>
    </source>
</evidence>
<evidence type="ECO:0000259" key="6">
    <source>
        <dbReference type="Pfam" id="PF04932"/>
    </source>
</evidence>
<feature type="transmembrane region" description="Helical" evidence="5">
    <location>
        <begin position="35"/>
        <end position="57"/>
    </location>
</feature>
<keyword evidence="4 5" id="KW-0472">Membrane</keyword>
<protein>
    <recommendedName>
        <fullName evidence="6">O-antigen ligase-related domain-containing protein</fullName>
    </recommendedName>
</protein>
<evidence type="ECO:0000256" key="5">
    <source>
        <dbReference type="SAM" id="Phobius"/>
    </source>
</evidence>
<feature type="transmembrane region" description="Helical" evidence="5">
    <location>
        <begin position="95"/>
        <end position="112"/>
    </location>
</feature>
<feature type="transmembrane region" description="Helical" evidence="5">
    <location>
        <begin position="160"/>
        <end position="179"/>
    </location>
</feature>
<keyword evidence="2 5" id="KW-0812">Transmembrane</keyword>
<dbReference type="Pfam" id="PF04932">
    <property type="entry name" value="Wzy_C"/>
    <property type="match status" value="1"/>
</dbReference>
<comment type="caution">
    <text evidence="7">The sequence shown here is derived from an EMBL/GenBank/DDBJ whole genome shotgun (WGS) entry which is preliminary data.</text>
</comment>
<organism evidence="7 8">
    <name type="scientific">Vibrio nigripulchritudo SOn1</name>
    <dbReference type="NCBI Taxonomy" id="1238450"/>
    <lineage>
        <taxon>Bacteria</taxon>
        <taxon>Pseudomonadati</taxon>
        <taxon>Pseudomonadota</taxon>
        <taxon>Gammaproteobacteria</taxon>
        <taxon>Vibrionales</taxon>
        <taxon>Vibrionaceae</taxon>
        <taxon>Vibrio</taxon>
    </lineage>
</organism>
<evidence type="ECO:0000256" key="1">
    <source>
        <dbReference type="ARBA" id="ARBA00004141"/>
    </source>
</evidence>
<dbReference type="InterPro" id="IPR007016">
    <property type="entry name" value="O-antigen_ligase-rel_domated"/>
</dbReference>
<feature type="transmembrane region" description="Helical" evidence="5">
    <location>
        <begin position="341"/>
        <end position="365"/>
    </location>
</feature>
<feature type="transmembrane region" description="Helical" evidence="5">
    <location>
        <begin position="377"/>
        <end position="398"/>
    </location>
</feature>
<reference evidence="7 8" key="1">
    <citation type="journal article" date="2013" name="ISME J.">
        <title>Comparative genomics of pathogenic lineages of Vibrio nigripulchritudo identifies virulence-associated traits.</title>
        <authorList>
            <person name="Goudenege D."/>
            <person name="Labreuche Y."/>
            <person name="Krin E."/>
            <person name="Ansquer D."/>
            <person name="Mangenot S."/>
            <person name="Calteau A."/>
            <person name="Medigue C."/>
            <person name="Mazel D."/>
            <person name="Polz M.F."/>
            <person name="Le Roux F."/>
        </authorList>
    </citation>
    <scope>NUCLEOTIDE SEQUENCE [LARGE SCALE GENOMIC DNA]</scope>
    <source>
        <strain evidence="7 8">SOn1</strain>
    </source>
</reference>
<dbReference type="RefSeq" id="WP_022612782.1">
    <property type="nucleotide sequence ID" value="NZ_LK391965.1"/>
</dbReference>
<feature type="domain" description="O-antigen ligase-related" evidence="6">
    <location>
        <begin position="198"/>
        <end position="355"/>
    </location>
</feature>
<name>A0AAV2VUD4_9VIBR</name>
<dbReference type="Proteomes" id="UP000018211">
    <property type="component" value="Unassembled WGS sequence"/>
</dbReference>
<feature type="transmembrane region" description="Helical" evidence="5">
    <location>
        <begin position="119"/>
        <end position="140"/>
    </location>
</feature>
<dbReference type="GO" id="GO:0016020">
    <property type="term" value="C:membrane"/>
    <property type="evidence" value="ECO:0007669"/>
    <property type="project" value="UniProtKB-SubCell"/>
</dbReference>
<keyword evidence="3 5" id="KW-1133">Transmembrane helix</keyword>
<comment type="subcellular location">
    <subcellularLocation>
        <location evidence="1">Membrane</location>
        <topology evidence="1">Multi-pass membrane protein</topology>
    </subcellularLocation>
</comment>
<dbReference type="EMBL" id="CAOF01000140">
    <property type="protein sequence ID" value="CCO48237.1"/>
    <property type="molecule type" value="Genomic_DNA"/>
</dbReference>
<evidence type="ECO:0000313" key="7">
    <source>
        <dbReference type="EMBL" id="CCO48237.1"/>
    </source>
</evidence>
<accession>A0AAV2VUD4</accession>
<dbReference type="PANTHER" id="PTHR37422">
    <property type="entry name" value="TEICHURONIC ACID BIOSYNTHESIS PROTEIN TUAE"/>
    <property type="match status" value="1"/>
</dbReference>
<dbReference type="AlphaFoldDB" id="A0AAV2VUD4"/>
<evidence type="ECO:0000256" key="2">
    <source>
        <dbReference type="ARBA" id="ARBA00022692"/>
    </source>
</evidence>
<dbReference type="PANTHER" id="PTHR37422:SF17">
    <property type="entry name" value="O-ANTIGEN LIGASE"/>
    <property type="match status" value="1"/>
</dbReference>
<feature type="transmembrane region" description="Helical" evidence="5">
    <location>
        <begin position="191"/>
        <end position="209"/>
    </location>
</feature>
<feature type="transmembrane region" description="Helical" evidence="5">
    <location>
        <begin position="64"/>
        <end position="83"/>
    </location>
</feature>
<evidence type="ECO:0000256" key="4">
    <source>
        <dbReference type="ARBA" id="ARBA00023136"/>
    </source>
</evidence>
<dbReference type="InterPro" id="IPR051533">
    <property type="entry name" value="WaaL-like"/>
</dbReference>
<sequence length="432" mass="49888">MSRDKVAKILDSERFILLMVFSACIYAAFKDSWRLFADIFQTFLLLASLATLIVHWSFFKKEKLLWLLPIALVVQLSSWLYSLHSYPEIATDSPQLGRFLEFFIFFFIAFWLRGNEKYIWAMLTCFVFGSIFTLNYHSPLLEEISVGLSGKRVDFDYRNAQHGALIIGASILISTYFLTKLSKENLKKSTLFVASILVLLLLVLLQIVMQTRQTLLGIAVALACSKIYNYHTKEKLNIKTIGFIFVTGVLLILIGLQFDIIYKRLQSELYVITDYILTGDFSNIPYTSIGIRVQLWFESATWIIKSPLLGFGNGIEAFIIEQSSRLAHPITVEFKHVHNSYIATLLRFGFLGLLLGFVILTIPIVELFKSTKNEKHVQYLAIMFLAYWLVINTFESFWYMKAGLWTYTVFMAAIYTIPLSQRYEKYQASLKR</sequence>
<gene>
    <name evidence="7" type="ORF">VIBNISOn1_480036</name>
</gene>
<proteinExistence type="predicted"/>